<reference evidence="2" key="1">
    <citation type="submission" date="2015-10" db="EMBL/GenBank/DDBJ databases">
        <authorList>
            <person name="Regsiter A."/>
            <person name="william w."/>
        </authorList>
    </citation>
    <scope>NUCLEOTIDE SEQUENCE</scope>
    <source>
        <strain evidence="2">Montdore</strain>
    </source>
</reference>
<dbReference type="AlphaFoldDB" id="A0A292Q386"/>
<protein>
    <recommendedName>
        <fullName evidence="4">Secreted protein</fullName>
    </recommendedName>
</protein>
<feature type="chain" id="PRO_5012674386" description="Secreted protein" evidence="1">
    <location>
        <begin position="29"/>
        <end position="105"/>
    </location>
</feature>
<organism evidence="2 3">
    <name type="scientific">Tuber aestivum</name>
    <name type="common">summer truffle</name>
    <dbReference type="NCBI Taxonomy" id="59557"/>
    <lineage>
        <taxon>Eukaryota</taxon>
        <taxon>Fungi</taxon>
        <taxon>Dikarya</taxon>
        <taxon>Ascomycota</taxon>
        <taxon>Pezizomycotina</taxon>
        <taxon>Pezizomycetes</taxon>
        <taxon>Pezizales</taxon>
        <taxon>Tuberaceae</taxon>
        <taxon>Tuber</taxon>
    </lineage>
</organism>
<dbReference type="EMBL" id="LN890960">
    <property type="protein sequence ID" value="CUS14276.1"/>
    <property type="molecule type" value="Genomic_DNA"/>
</dbReference>
<keyword evidence="1" id="KW-0732">Signal</keyword>
<name>A0A292Q386_9PEZI</name>
<evidence type="ECO:0000313" key="2">
    <source>
        <dbReference type="EMBL" id="CUS14276.1"/>
    </source>
</evidence>
<evidence type="ECO:0008006" key="4">
    <source>
        <dbReference type="Google" id="ProtNLM"/>
    </source>
</evidence>
<proteinExistence type="predicted"/>
<dbReference type="Proteomes" id="UP001412239">
    <property type="component" value="Unassembled WGS sequence"/>
</dbReference>
<feature type="signal peptide" evidence="1">
    <location>
        <begin position="1"/>
        <end position="28"/>
    </location>
</feature>
<sequence>MHPSPLLLSHFMVSVITIILEYMRPTRRCRIVDSTRTVLEYVLPNNRASHTAKPKIKKSHAPWRTFFPFSTPTLPRSTLQCNAVRQGEPGIRQPVERCGHVGGEG</sequence>
<gene>
    <name evidence="2" type="ORF">GSTUAT00001566001</name>
</gene>
<accession>A0A292Q386</accession>
<evidence type="ECO:0000256" key="1">
    <source>
        <dbReference type="SAM" id="SignalP"/>
    </source>
</evidence>
<keyword evidence="3" id="KW-1185">Reference proteome</keyword>
<evidence type="ECO:0000313" key="3">
    <source>
        <dbReference type="Proteomes" id="UP001412239"/>
    </source>
</evidence>